<evidence type="ECO:0000313" key="2">
    <source>
        <dbReference type="Proteomes" id="UP001281147"/>
    </source>
</evidence>
<comment type="caution">
    <text evidence="1">The sequence shown here is derived from an EMBL/GenBank/DDBJ whole genome shotgun (WGS) entry which is preliminary data.</text>
</comment>
<proteinExistence type="predicted"/>
<protein>
    <submittedName>
        <fullName evidence="1">Uncharacterized protein</fullName>
    </submittedName>
</protein>
<accession>A0ACC3MWM0</accession>
<dbReference type="EMBL" id="JAUTXU010000130">
    <property type="protein sequence ID" value="KAK3705352.1"/>
    <property type="molecule type" value="Genomic_DNA"/>
</dbReference>
<evidence type="ECO:0000313" key="1">
    <source>
        <dbReference type="EMBL" id="KAK3705352.1"/>
    </source>
</evidence>
<reference evidence="1" key="1">
    <citation type="submission" date="2023-07" db="EMBL/GenBank/DDBJ databases">
        <title>Black Yeasts Isolated from many extreme environments.</title>
        <authorList>
            <person name="Coleine C."/>
            <person name="Stajich J.E."/>
            <person name="Selbmann L."/>
        </authorList>
    </citation>
    <scope>NUCLEOTIDE SEQUENCE</scope>
    <source>
        <strain evidence="1">CCFEE 5714</strain>
    </source>
</reference>
<name>A0ACC3MWM0_9PEZI</name>
<organism evidence="1 2">
    <name type="scientific">Vermiconidia calcicola</name>
    <dbReference type="NCBI Taxonomy" id="1690605"/>
    <lineage>
        <taxon>Eukaryota</taxon>
        <taxon>Fungi</taxon>
        <taxon>Dikarya</taxon>
        <taxon>Ascomycota</taxon>
        <taxon>Pezizomycotina</taxon>
        <taxon>Dothideomycetes</taxon>
        <taxon>Dothideomycetidae</taxon>
        <taxon>Mycosphaerellales</taxon>
        <taxon>Extremaceae</taxon>
        <taxon>Vermiconidia</taxon>
    </lineage>
</organism>
<keyword evidence="2" id="KW-1185">Reference proteome</keyword>
<gene>
    <name evidence="1" type="ORF">LTR37_013325</name>
</gene>
<sequence length="923" mass="104644">MSAPFMPAKSFRKRKSLRDQLDRVQTLDDDTQARERYELLVELEEDLAQAKNFRWHAPASQKRQVQRNSLFFGILTCLKDHHLAMYTQFVFEWLKGVDQRTLTDAARDLILFPDDEKALAHQLSLFVTYVFKKALPTSRAANSLHIRTLTQYRDSMMYWSGRQYQARDKELPRRRIFNEMVQAMRYVQNKYGDPLVMKEKTWLGLAELRQLLDHEAMNNRCVELFEQHQVLSCIGRTTALRPGSLCSNERYARRKPLTWRNFQFTVSDESGKFNVRLVLDRLDIKHIADTVINPGAPMEHNVIIKLQASEPQNLIFSPAHRLLVIALRRGILQGIDSLDDLLAWDREHVTIRQEHLDDVVFFAGVPKGTALDYDKPLRSPALSVYLQRRGYQIGYTAPITWYSIRRRAATDMARRIGVQATRLFMGHAADSQTLERYYLNVVETLDNMGVLTDQGVQPGGHFAGLSSSWAPLALGKLDEQGIQALRGHALSQMTRRLIQADPDPPENPTALELKNYRRRAGAFALEQLVRRENEWQQKRITKSDMDQRRAALNASAFADEVLQRAVAAINATDRSGWTQSSGDPTDPDIIEDSADESGEQFVGGGESTEQVPEEEEDLESALQREPAFDAEGAIELPIGDEGDIEAEGTTGLQDIPYAELARSFMELILDNLLSRHTTWSQQDKTCALCQDDDTVDLSQRVKEYGSADKLDAHISGNFHHPVSSWRRRTETNNLRDNGRYSCPYCEEAGFEEAGPEFKKIIDLMRHIMDSSVLTTNRRHDELKASDGWYDDEFANATSLGPTPRSLEKHAARGTKNLFAMGIDVSPKRQLLNPEPYHNSDTIVRGTHDPHAQLSDRYGPFVTAGANEIPEASAGIPDHLKESIGTGYDLSLSTRPLPKYMQGSVVASRNPRSTEDDEDEDMEG</sequence>
<dbReference type="Proteomes" id="UP001281147">
    <property type="component" value="Unassembled WGS sequence"/>
</dbReference>